<dbReference type="PROSITE" id="PS50943">
    <property type="entry name" value="HTH_CROC1"/>
    <property type="match status" value="1"/>
</dbReference>
<dbReference type="Gene3D" id="1.10.260.40">
    <property type="entry name" value="lambda repressor-like DNA-binding domains"/>
    <property type="match status" value="1"/>
</dbReference>
<dbReference type="GO" id="GO:0003677">
    <property type="term" value="F:DNA binding"/>
    <property type="evidence" value="ECO:0007669"/>
    <property type="project" value="InterPro"/>
</dbReference>
<keyword evidence="5" id="KW-1185">Reference proteome</keyword>
<accession>A0A1H1BAS3</accession>
<keyword evidence="2" id="KW-0812">Transmembrane</keyword>
<dbReference type="InterPro" id="IPR001387">
    <property type="entry name" value="Cro/C1-type_HTH"/>
</dbReference>
<feature type="region of interest" description="Disordered" evidence="1">
    <location>
        <begin position="157"/>
        <end position="186"/>
    </location>
</feature>
<gene>
    <name evidence="4" type="ORF">SAMN04487752_2505</name>
</gene>
<evidence type="ECO:0000256" key="2">
    <source>
        <dbReference type="SAM" id="Phobius"/>
    </source>
</evidence>
<evidence type="ECO:0000313" key="5">
    <source>
        <dbReference type="Proteomes" id="UP000199481"/>
    </source>
</evidence>
<dbReference type="AlphaFoldDB" id="A0A1H1BAS3"/>
<evidence type="ECO:0000313" key="4">
    <source>
        <dbReference type="EMBL" id="SDQ49084.1"/>
    </source>
</evidence>
<dbReference type="PANTHER" id="PTHR34475">
    <property type="match status" value="1"/>
</dbReference>
<dbReference type="InterPro" id="IPR050400">
    <property type="entry name" value="Bact_Cytoskel_RodZ"/>
</dbReference>
<protein>
    <submittedName>
        <fullName evidence="4">Protein RodZ, contains Xre-like HTH and DUF4115 domains</fullName>
    </submittedName>
</protein>
<dbReference type="Pfam" id="PF13464">
    <property type="entry name" value="RodZ_C"/>
    <property type="match status" value="1"/>
</dbReference>
<evidence type="ECO:0000259" key="3">
    <source>
        <dbReference type="PROSITE" id="PS50943"/>
    </source>
</evidence>
<feature type="transmembrane region" description="Helical" evidence="2">
    <location>
        <begin position="113"/>
        <end position="134"/>
    </location>
</feature>
<dbReference type="Proteomes" id="UP000199481">
    <property type="component" value="Unassembled WGS sequence"/>
</dbReference>
<dbReference type="SMART" id="SM00530">
    <property type="entry name" value="HTH_XRE"/>
    <property type="match status" value="1"/>
</dbReference>
<dbReference type="InterPro" id="IPR025194">
    <property type="entry name" value="RodZ-like_C"/>
</dbReference>
<evidence type="ECO:0000256" key="1">
    <source>
        <dbReference type="SAM" id="MobiDB-lite"/>
    </source>
</evidence>
<feature type="domain" description="HTH cro/C1-type" evidence="3">
    <location>
        <begin position="11"/>
        <end position="44"/>
    </location>
</feature>
<keyword evidence="2" id="KW-1133">Transmembrane helix</keyword>
<reference evidence="5" key="1">
    <citation type="submission" date="2016-10" db="EMBL/GenBank/DDBJ databases">
        <authorList>
            <person name="Varghese N."/>
            <person name="Submissions S."/>
        </authorList>
    </citation>
    <scope>NUCLEOTIDE SEQUENCE [LARGE SCALE GENOMIC DNA]</scope>
    <source>
        <strain evidence="5">MPL-11</strain>
    </source>
</reference>
<proteinExistence type="predicted"/>
<dbReference type="SUPFAM" id="SSF47413">
    <property type="entry name" value="lambda repressor-like DNA-binding domains"/>
    <property type="match status" value="1"/>
</dbReference>
<dbReference type="OrthoDB" id="9797543at2"/>
<dbReference type="PANTHER" id="PTHR34475:SF1">
    <property type="entry name" value="CYTOSKELETON PROTEIN RODZ"/>
    <property type="match status" value="1"/>
</dbReference>
<dbReference type="CDD" id="cd00093">
    <property type="entry name" value="HTH_XRE"/>
    <property type="match status" value="1"/>
</dbReference>
<dbReference type="Pfam" id="PF13413">
    <property type="entry name" value="HTH_25"/>
    <property type="match status" value="1"/>
</dbReference>
<organism evidence="4 5">
    <name type="scientific">Carnobacterium viridans</name>
    <dbReference type="NCBI Taxonomy" id="174587"/>
    <lineage>
        <taxon>Bacteria</taxon>
        <taxon>Bacillati</taxon>
        <taxon>Bacillota</taxon>
        <taxon>Bacilli</taxon>
        <taxon>Lactobacillales</taxon>
        <taxon>Carnobacteriaceae</taxon>
        <taxon>Carnobacterium</taxon>
    </lineage>
</organism>
<dbReference type="InterPro" id="IPR010982">
    <property type="entry name" value="Lambda_DNA-bd_dom_sf"/>
</dbReference>
<dbReference type="EMBL" id="FNJW01000008">
    <property type="protein sequence ID" value="SDQ49084.1"/>
    <property type="molecule type" value="Genomic_DNA"/>
</dbReference>
<keyword evidence="2" id="KW-0472">Membrane</keyword>
<sequence length="290" mass="31467">MRQLNEIGEKLKEARKAKGYTLDDLQQMTKIQKRYLIAIEEGNYDVMPGKFYARAFIKQYADTVGLNGDQLLEEYTDAVPHTHDEEYVEKVSTDQTRVGKNTESVFLTKVQEYLPTILIGIIAVAIIAAIYFAVIKTNNQGDEEMITKDSAAISVSSADSAATEESESATESSKIAESEESEENQGIEIISSTGSATTYSVTGSSEGNTLTLTATGGESWISVEADGTTIDAQLITDGSNLETEVPEGTSTLVVIIGNAPATEVNLNGEDISYAPEAENSVRQEIKFQFE</sequence>
<name>A0A1H1BAS3_9LACT</name>